<dbReference type="Proteomes" id="UP000009168">
    <property type="component" value="Unassembled WGS sequence"/>
</dbReference>
<dbReference type="AlphaFoldDB" id="W7XFX4"/>
<keyword evidence="2" id="KW-1185">Reference proteome</keyword>
<name>W7XFX4_TETTS</name>
<reference evidence="2" key="1">
    <citation type="journal article" date="2006" name="PLoS Biol.">
        <title>Macronuclear genome sequence of the ciliate Tetrahymena thermophila, a model eukaryote.</title>
        <authorList>
            <person name="Eisen J.A."/>
            <person name="Coyne R.S."/>
            <person name="Wu M."/>
            <person name="Wu D."/>
            <person name="Thiagarajan M."/>
            <person name="Wortman J.R."/>
            <person name="Badger J.H."/>
            <person name="Ren Q."/>
            <person name="Amedeo P."/>
            <person name="Jones K.M."/>
            <person name="Tallon L.J."/>
            <person name="Delcher A.L."/>
            <person name="Salzberg S.L."/>
            <person name="Silva J.C."/>
            <person name="Haas B.J."/>
            <person name="Majoros W.H."/>
            <person name="Farzad M."/>
            <person name="Carlton J.M."/>
            <person name="Smith R.K. Jr."/>
            <person name="Garg J."/>
            <person name="Pearlman R.E."/>
            <person name="Karrer K.M."/>
            <person name="Sun L."/>
            <person name="Manning G."/>
            <person name="Elde N.C."/>
            <person name="Turkewitz A.P."/>
            <person name="Asai D.J."/>
            <person name="Wilkes D.E."/>
            <person name="Wang Y."/>
            <person name="Cai H."/>
            <person name="Collins K."/>
            <person name="Stewart B.A."/>
            <person name="Lee S.R."/>
            <person name="Wilamowska K."/>
            <person name="Weinberg Z."/>
            <person name="Ruzzo W.L."/>
            <person name="Wloga D."/>
            <person name="Gaertig J."/>
            <person name="Frankel J."/>
            <person name="Tsao C.-C."/>
            <person name="Gorovsky M.A."/>
            <person name="Keeling P.J."/>
            <person name="Waller R.F."/>
            <person name="Patron N.J."/>
            <person name="Cherry J.M."/>
            <person name="Stover N.A."/>
            <person name="Krieger C.J."/>
            <person name="del Toro C."/>
            <person name="Ryder H.F."/>
            <person name="Williamson S.C."/>
            <person name="Barbeau R.A."/>
            <person name="Hamilton E.P."/>
            <person name="Orias E."/>
        </authorList>
    </citation>
    <scope>NUCLEOTIDE SEQUENCE [LARGE SCALE GENOMIC DNA]</scope>
    <source>
        <strain evidence="2">SB210</strain>
    </source>
</reference>
<dbReference type="EMBL" id="GG662798">
    <property type="protein sequence ID" value="EWS75783.1"/>
    <property type="molecule type" value="Genomic_DNA"/>
</dbReference>
<evidence type="ECO:0000313" key="1">
    <source>
        <dbReference type="EMBL" id="EWS75783.1"/>
    </source>
</evidence>
<evidence type="ECO:0000313" key="2">
    <source>
        <dbReference type="Proteomes" id="UP000009168"/>
    </source>
</evidence>
<gene>
    <name evidence="1" type="ORF">TTHERM_000113309</name>
</gene>
<accession>W7XFX4</accession>
<organism evidence="1 2">
    <name type="scientific">Tetrahymena thermophila (strain SB210)</name>
    <dbReference type="NCBI Taxonomy" id="312017"/>
    <lineage>
        <taxon>Eukaryota</taxon>
        <taxon>Sar</taxon>
        <taxon>Alveolata</taxon>
        <taxon>Ciliophora</taxon>
        <taxon>Intramacronucleata</taxon>
        <taxon>Oligohymenophorea</taxon>
        <taxon>Hymenostomatida</taxon>
        <taxon>Tetrahymenina</taxon>
        <taxon>Tetrahymenidae</taxon>
        <taxon>Tetrahymena</taxon>
    </lineage>
</organism>
<protein>
    <submittedName>
        <fullName evidence="1">Uncharacterized protein</fullName>
    </submittedName>
</protein>
<dbReference type="RefSeq" id="XP_012651705.1">
    <property type="nucleotide sequence ID" value="XM_012796251.1"/>
</dbReference>
<dbReference type="InParanoid" id="W7XFX4"/>
<dbReference type="GeneID" id="24437349"/>
<sequence length="136" mass="16305">MYQLRLLRNIYLKCLITFSMKGTTSFLFRTFSSLVNTLIPKIQSIQKQKSNDYFQRVLYLYLHKHDIPFLRSCHFRLLHFSNSIYLCIQMSFTCIQLFTLVPSTSTHDMSLIECNLLIYILQNQHLLNLRSFLRKK</sequence>
<dbReference type="KEGG" id="tet:TTHERM_000113309"/>
<proteinExistence type="predicted"/>